<reference evidence="2 3" key="1">
    <citation type="submission" date="2018-12" db="EMBL/GenBank/DDBJ databases">
        <authorList>
            <person name="Sun L."/>
            <person name="Chen Z."/>
        </authorList>
    </citation>
    <scope>NUCLEOTIDE SEQUENCE [LARGE SCALE GENOMIC DNA]</scope>
    <source>
        <strain evidence="2 3">LMG 29736</strain>
    </source>
</reference>
<comment type="caution">
    <text evidence="2">The sequence shown here is derived from an EMBL/GenBank/DDBJ whole genome shotgun (WGS) entry which is preliminary data.</text>
</comment>
<evidence type="ECO:0000313" key="2">
    <source>
        <dbReference type="EMBL" id="RST60270.1"/>
    </source>
</evidence>
<dbReference type="EMBL" id="BORJ01000011">
    <property type="protein sequence ID" value="GIN97887.1"/>
    <property type="molecule type" value="Genomic_DNA"/>
</dbReference>
<dbReference type="Proteomes" id="UP000680670">
    <property type="component" value="Unassembled WGS sequence"/>
</dbReference>
<dbReference type="AlphaFoldDB" id="A0A429XA39"/>
<keyword evidence="4" id="KW-1185">Reference proteome</keyword>
<name>A0A429XA39_SIMTE</name>
<accession>A0A429XA39</accession>
<dbReference type="EMBL" id="QYTW02000005">
    <property type="protein sequence ID" value="RST60270.1"/>
    <property type="molecule type" value="Genomic_DNA"/>
</dbReference>
<reference evidence="1 4" key="2">
    <citation type="submission" date="2021-03" db="EMBL/GenBank/DDBJ databases">
        <title>Antimicrobial resistance genes in bacteria isolated from Japanese honey, and their potential for conferring macrolide and lincosamide resistance in the American foulbrood pathogen Paenibacillus larvae.</title>
        <authorList>
            <person name="Okamoto M."/>
            <person name="Kumagai M."/>
            <person name="Kanamori H."/>
            <person name="Takamatsu D."/>
        </authorList>
    </citation>
    <scope>NUCLEOTIDE SEQUENCE [LARGE SCALE GENOMIC DNA]</scope>
    <source>
        <strain evidence="1 4">J6TS1</strain>
    </source>
</reference>
<dbReference type="Proteomes" id="UP000287296">
    <property type="component" value="Unassembled WGS sequence"/>
</dbReference>
<evidence type="ECO:0000313" key="4">
    <source>
        <dbReference type="Proteomes" id="UP000680670"/>
    </source>
</evidence>
<proteinExistence type="predicted"/>
<organism evidence="2 3">
    <name type="scientific">Siminovitchia terrae</name>
    <name type="common">Bacillus terrae</name>
    <dbReference type="NCBI Taxonomy" id="1914933"/>
    <lineage>
        <taxon>Bacteria</taxon>
        <taxon>Bacillati</taxon>
        <taxon>Bacillota</taxon>
        <taxon>Bacilli</taxon>
        <taxon>Bacillales</taxon>
        <taxon>Bacillaceae</taxon>
        <taxon>Siminovitchia</taxon>
    </lineage>
</organism>
<sequence>MNAYCYSIQLGFKPQLNKIWAQIRQGAFDSIDLLKSLSSLSFESHGSILFSKSRVGEKKQIEF</sequence>
<evidence type="ECO:0000313" key="3">
    <source>
        <dbReference type="Proteomes" id="UP000287296"/>
    </source>
</evidence>
<dbReference type="RefSeq" id="WP_126646520.1">
    <property type="nucleotide sequence ID" value="NZ_BORI01000002.1"/>
</dbReference>
<gene>
    <name evidence="2" type="ORF">D5F11_007410</name>
    <name evidence="1" type="ORF">J6TS1_37570</name>
</gene>
<evidence type="ECO:0000313" key="1">
    <source>
        <dbReference type="EMBL" id="GIN97887.1"/>
    </source>
</evidence>
<protein>
    <submittedName>
        <fullName evidence="2">Uncharacterized protein</fullName>
    </submittedName>
</protein>